<evidence type="ECO:0000256" key="5">
    <source>
        <dbReference type="ARBA" id="ARBA00034808"/>
    </source>
</evidence>
<keyword evidence="10" id="KW-1185">Reference proteome</keyword>
<comment type="caution">
    <text evidence="9">The sequence shown here is derived from an EMBL/GenBank/DDBJ whole genome shotgun (WGS) entry which is preliminary data.</text>
</comment>
<dbReference type="InterPro" id="IPR027417">
    <property type="entry name" value="P-loop_NTPase"/>
</dbReference>
<dbReference type="PANTHER" id="PTHR13710">
    <property type="entry name" value="DNA HELICASE RECQ FAMILY MEMBER"/>
    <property type="match status" value="1"/>
</dbReference>
<name>A0A4U0XFC7_9PEZI</name>
<evidence type="ECO:0000313" key="10">
    <source>
        <dbReference type="Proteomes" id="UP000309340"/>
    </source>
</evidence>
<comment type="similarity">
    <text evidence="1">Belongs to the helicase family. RecQ subfamily.</text>
</comment>
<dbReference type="EC" id="5.6.2.4" evidence="5"/>
<dbReference type="Proteomes" id="UP000309340">
    <property type="component" value="Unassembled WGS sequence"/>
</dbReference>
<dbReference type="SMART" id="SM00490">
    <property type="entry name" value="HELICc"/>
    <property type="match status" value="1"/>
</dbReference>
<dbReference type="Pfam" id="PF00270">
    <property type="entry name" value="DEAD"/>
    <property type="match status" value="1"/>
</dbReference>
<dbReference type="InterPro" id="IPR001650">
    <property type="entry name" value="Helicase_C-like"/>
</dbReference>
<evidence type="ECO:0000259" key="8">
    <source>
        <dbReference type="PROSITE" id="PS51194"/>
    </source>
</evidence>
<evidence type="ECO:0000256" key="1">
    <source>
        <dbReference type="ARBA" id="ARBA00005446"/>
    </source>
</evidence>
<dbReference type="PROSITE" id="PS51194">
    <property type="entry name" value="HELICASE_CTER"/>
    <property type="match status" value="1"/>
</dbReference>
<keyword evidence="3" id="KW-0067">ATP-binding</keyword>
<dbReference type="PANTHER" id="PTHR13710:SF154">
    <property type="entry name" value="RECQ HELICASE, PUTATIVE (AFU_ORTHOLOGUE AFUA_6G14720)-RELATED"/>
    <property type="match status" value="1"/>
</dbReference>
<protein>
    <recommendedName>
        <fullName evidence="5">DNA 3'-5' helicase</fullName>
        <ecNumber evidence="5">5.6.2.4</ecNumber>
    </recommendedName>
</protein>
<dbReference type="GO" id="GO:0005737">
    <property type="term" value="C:cytoplasm"/>
    <property type="evidence" value="ECO:0007669"/>
    <property type="project" value="TreeGrafter"/>
</dbReference>
<dbReference type="OrthoDB" id="3943268at2759"/>
<organism evidence="9 10">
    <name type="scientific">Friedmanniomyces simplex</name>
    <dbReference type="NCBI Taxonomy" id="329884"/>
    <lineage>
        <taxon>Eukaryota</taxon>
        <taxon>Fungi</taxon>
        <taxon>Dikarya</taxon>
        <taxon>Ascomycota</taxon>
        <taxon>Pezizomycotina</taxon>
        <taxon>Dothideomycetes</taxon>
        <taxon>Dothideomycetidae</taxon>
        <taxon>Mycosphaerellales</taxon>
        <taxon>Teratosphaeriaceae</taxon>
        <taxon>Friedmanniomyces</taxon>
    </lineage>
</organism>
<keyword evidence="2" id="KW-0547">Nucleotide-binding</keyword>
<dbReference type="GO" id="GO:0005524">
    <property type="term" value="F:ATP binding"/>
    <property type="evidence" value="ECO:0007669"/>
    <property type="project" value="UniProtKB-KW"/>
</dbReference>
<feature type="region of interest" description="Disordered" evidence="6">
    <location>
        <begin position="261"/>
        <end position="302"/>
    </location>
</feature>
<dbReference type="Gene3D" id="3.40.50.300">
    <property type="entry name" value="P-loop containing nucleotide triphosphate hydrolases"/>
    <property type="match status" value="2"/>
</dbReference>
<dbReference type="GO" id="GO:0009378">
    <property type="term" value="F:four-way junction helicase activity"/>
    <property type="evidence" value="ECO:0007669"/>
    <property type="project" value="TreeGrafter"/>
</dbReference>
<dbReference type="EMBL" id="NAJQ01000189">
    <property type="protein sequence ID" value="TKA75572.1"/>
    <property type="molecule type" value="Genomic_DNA"/>
</dbReference>
<gene>
    <name evidence="9" type="ORF">B0A55_07939</name>
</gene>
<dbReference type="GO" id="GO:0003676">
    <property type="term" value="F:nucleic acid binding"/>
    <property type="evidence" value="ECO:0007669"/>
    <property type="project" value="InterPro"/>
</dbReference>
<sequence length="1359" mass="153758">MEYYRIVEPARVILPPLLEQPFECLGQLKRAYFCDEDECHELSISRDAIRKHCNKAHDWKSTAEQRTYWHQVWVQTFFNAAGLQRYFTVDHEERDSPTEDDESRLEGERSIVTSTGGTRVQFSDILQKWDQDLNKHQKALEVADAETAKTNHTLWFKRTEWPEHLAGCNLRHLSRMSRLPDKEEQLLQRAVELNSALIEKCVTGLTSLDRETQRWLRSAKLSEPDQRPLARLQNTESQQTYSTYMARLLCYSLRVLQSDRDRRQSEEAESEAVISDSMGDEDDDDHSSSSSSSCEDDEDYRSEPVVDVFKDARRLYPWQGRQKELLGVVRQSIAGGWEDKAQVKALLDFYESLIFQKVRGDTFKSAVMHFLAVLGIDEEMIRLRSANDFSYMLAGVVYCTRVLAVEVILPSEHWEEQEEEDDRRFRQMRDEYLADGTYSVFSKMLSLLAYGKSIALDHNNAGAVSWSLDRSVMSFRGRQIRLERIGTMIRDVITEAESKLWTVLMWTTSDNRFEIPLEQLEDDVTFTKRGISFITNRANALEDKRRWMLERAFAHADGQKLYRGGVWSKMSVRKYLRQVDRFRELLLFCIHVTGGQPARGSEITTIRFRNGFLQDRNVFVIQGQMAVVTRYHKSQSQFDKPKVIPGFLPWQVGQLLAVYLAYVQPFQEYLSEEVRGFGFSDYVWSSEYGAWGTDRLTRIIVRETQKRLGVRLTTLEYRHVAISVGREVVGEQFARGYIEGAGEAEEAEVDEDDALEMSAGRGGEIGANRYGVSLDVIKHLSSRSIDTFRPLRVLEKWRSGGSMTVGTSSGSWFFGGEATPTVEQTRRSRVISEEEVKQAMGKVLRTDEVSFRSAAQRDALHAVVSKDDLTPLVIVLPTGGGKSMLFMAPACLDDPGVTVVVVPYRALLDNLLSTAKKAGIDCMEWQPGEVNPAALVLVSADKVVPFMRYAGVLGEKGLLRRVFVDESHLTFTSSNWRPKLTAVREVRGLKVPTIMLTATLPVVLEFELEASMAAQMARYIRVVTTRMRTRYVVDLCPAGKGIERTMELCGRMQKHLGTQKGVVYSRSRKQCEQLAKELNCAYYHAGAVDNQERLDMWLRRGGLIVATSALGTGVDFPGIVFVLHVDMPYGMIDFAQESGRAGRGGEDVDSIIVVEEGRVEPVQGWNRGGLEVDQRTMGEFITTRGCRRRVMGWYLDGVESECPVAGTMAQCDRCGAGLTELERGRVRAARERQMVEEMLDEVVEGCVSCFVGSGEDARTTWEHRRDSCERYPVGKVLGDEAFRRNIRFEGGSDNCFGCGFSQKVCRTGIGVSKGCQWPGVMGGLLVGMVKSEGGMVVLQQVGMRVREGDWEGYKAGSGG</sequence>
<evidence type="ECO:0000256" key="3">
    <source>
        <dbReference type="ARBA" id="ARBA00022840"/>
    </source>
</evidence>
<dbReference type="PROSITE" id="PS51192">
    <property type="entry name" value="HELICASE_ATP_BIND_1"/>
    <property type="match status" value="1"/>
</dbReference>
<dbReference type="InterPro" id="IPR011545">
    <property type="entry name" value="DEAD/DEAH_box_helicase_dom"/>
</dbReference>
<feature type="domain" description="Helicase ATP-binding" evidence="7">
    <location>
        <begin position="863"/>
        <end position="1018"/>
    </location>
</feature>
<feature type="domain" description="Helicase C-terminal" evidence="8">
    <location>
        <begin position="1041"/>
        <end position="1181"/>
    </location>
</feature>
<evidence type="ECO:0000256" key="4">
    <source>
        <dbReference type="ARBA" id="ARBA00034617"/>
    </source>
</evidence>
<comment type="catalytic activity">
    <reaction evidence="4">
        <text>Couples ATP hydrolysis with the unwinding of duplex DNA by translocating in the 3'-5' direction.</text>
        <dbReference type="EC" id="5.6.2.4"/>
    </reaction>
</comment>
<dbReference type="GO" id="GO:0005694">
    <property type="term" value="C:chromosome"/>
    <property type="evidence" value="ECO:0007669"/>
    <property type="project" value="TreeGrafter"/>
</dbReference>
<dbReference type="Pfam" id="PF00271">
    <property type="entry name" value="Helicase_C"/>
    <property type="match status" value="1"/>
</dbReference>
<evidence type="ECO:0000313" key="9">
    <source>
        <dbReference type="EMBL" id="TKA75572.1"/>
    </source>
</evidence>
<reference evidence="9 10" key="1">
    <citation type="submission" date="2017-03" db="EMBL/GenBank/DDBJ databases">
        <title>Genomes of endolithic fungi from Antarctica.</title>
        <authorList>
            <person name="Coleine C."/>
            <person name="Masonjones S."/>
            <person name="Stajich J.E."/>
        </authorList>
    </citation>
    <scope>NUCLEOTIDE SEQUENCE [LARGE SCALE GENOMIC DNA]</scope>
    <source>
        <strain evidence="9 10">CCFEE 5184</strain>
    </source>
</reference>
<dbReference type="SUPFAM" id="SSF52540">
    <property type="entry name" value="P-loop containing nucleoside triphosphate hydrolases"/>
    <property type="match status" value="1"/>
</dbReference>
<accession>A0A4U0XFC7</accession>
<evidence type="ECO:0000256" key="6">
    <source>
        <dbReference type="SAM" id="MobiDB-lite"/>
    </source>
</evidence>
<proteinExistence type="inferred from homology"/>
<evidence type="ECO:0000259" key="7">
    <source>
        <dbReference type="PROSITE" id="PS51192"/>
    </source>
</evidence>
<evidence type="ECO:0000256" key="2">
    <source>
        <dbReference type="ARBA" id="ARBA00022741"/>
    </source>
</evidence>
<dbReference type="GO" id="GO:0043138">
    <property type="term" value="F:3'-5' DNA helicase activity"/>
    <property type="evidence" value="ECO:0007669"/>
    <property type="project" value="UniProtKB-EC"/>
</dbReference>
<dbReference type="GO" id="GO:0000724">
    <property type="term" value="P:double-strand break repair via homologous recombination"/>
    <property type="evidence" value="ECO:0007669"/>
    <property type="project" value="TreeGrafter"/>
</dbReference>
<dbReference type="SMART" id="SM00487">
    <property type="entry name" value="DEXDc"/>
    <property type="match status" value="1"/>
</dbReference>
<dbReference type="InterPro" id="IPR014001">
    <property type="entry name" value="Helicase_ATP-bd"/>
</dbReference>
<dbReference type="STRING" id="329884.A0A4U0XFC7"/>